<accession>A0A7Y9F0H8</accession>
<evidence type="ECO:0000256" key="1">
    <source>
        <dbReference type="ARBA" id="ARBA00004651"/>
    </source>
</evidence>
<feature type="transmembrane region" description="Helical" evidence="8">
    <location>
        <begin position="152"/>
        <end position="173"/>
    </location>
</feature>
<proteinExistence type="inferred from homology"/>
<dbReference type="PANTHER" id="PTHR30472">
    <property type="entry name" value="FERRIC ENTEROBACTIN TRANSPORT SYSTEM PERMEASE PROTEIN"/>
    <property type="match status" value="1"/>
</dbReference>
<evidence type="ECO:0000256" key="8">
    <source>
        <dbReference type="SAM" id="Phobius"/>
    </source>
</evidence>
<feature type="transmembrane region" description="Helical" evidence="8">
    <location>
        <begin position="90"/>
        <end position="112"/>
    </location>
</feature>
<dbReference type="Gene3D" id="1.10.3470.10">
    <property type="entry name" value="ABC transporter involved in vitamin B12 uptake, BtuC"/>
    <property type="match status" value="1"/>
</dbReference>
<keyword evidence="6 8" id="KW-1133">Transmembrane helix</keyword>
<feature type="transmembrane region" description="Helical" evidence="8">
    <location>
        <begin position="58"/>
        <end position="78"/>
    </location>
</feature>
<keyword evidence="5 8" id="KW-0812">Transmembrane</keyword>
<dbReference type="PANTHER" id="PTHR30472:SF19">
    <property type="entry name" value="PETROBACTIN IMPORT SYSTEM PERMEASE PROTEIN YCLO"/>
    <property type="match status" value="1"/>
</dbReference>
<feature type="transmembrane region" description="Helical" evidence="8">
    <location>
        <begin position="311"/>
        <end position="332"/>
    </location>
</feature>
<dbReference type="EMBL" id="JACCBE010000001">
    <property type="protein sequence ID" value="NYD57359.1"/>
    <property type="molecule type" value="Genomic_DNA"/>
</dbReference>
<sequence length="337" mass="35720">MSVENAPAAAYAPAPRATHEHRARAATALSAVAALAVCAAFVLWDLPPAWEYVLELRVRKVATLALVAVAVAVSTVLFQTVTANTILTPGIMGFDALHLLVATLVVFSVGTSENAVTGTDGARVLWVVETTVMVAVVALLSQWLFVGARRDLHVLVLVGIVVGTLLRSVTSLLQRMLDPTQFAVLQDSFFASFNTVDETLLGISALAVALTVAAVWRLRSTLDVLALGREVATSLGVDHRRTVMGVLVAVAVLVSVSTALVGPITFFGLLVAHLAYRLVGHRHRHSLPTAAALGVVTLVLGQLLLERVFSYATGLSIIIDFAGGVLFLALVLRRSRR</sequence>
<organism evidence="9 10">
    <name type="scientific">Nocardioides marinisabuli</name>
    <dbReference type="NCBI Taxonomy" id="419476"/>
    <lineage>
        <taxon>Bacteria</taxon>
        <taxon>Bacillati</taxon>
        <taxon>Actinomycetota</taxon>
        <taxon>Actinomycetes</taxon>
        <taxon>Propionibacteriales</taxon>
        <taxon>Nocardioidaceae</taxon>
        <taxon>Nocardioides</taxon>
    </lineage>
</organism>
<feature type="transmembrane region" description="Helical" evidence="8">
    <location>
        <begin position="25"/>
        <end position="46"/>
    </location>
</feature>
<evidence type="ECO:0000313" key="9">
    <source>
        <dbReference type="EMBL" id="NYD57359.1"/>
    </source>
</evidence>
<keyword evidence="3" id="KW-0813">Transport</keyword>
<evidence type="ECO:0000256" key="6">
    <source>
        <dbReference type="ARBA" id="ARBA00022989"/>
    </source>
</evidence>
<comment type="subcellular location">
    <subcellularLocation>
        <location evidence="1">Cell membrane</location>
        <topology evidence="1">Multi-pass membrane protein</topology>
    </subcellularLocation>
</comment>
<name>A0A7Y9F0H8_9ACTN</name>
<dbReference type="GO" id="GO:0033214">
    <property type="term" value="P:siderophore-iron import into cell"/>
    <property type="evidence" value="ECO:0007669"/>
    <property type="project" value="TreeGrafter"/>
</dbReference>
<dbReference type="RefSeq" id="WP_218876269.1">
    <property type="nucleotide sequence ID" value="NZ_CP059163.1"/>
</dbReference>
<comment type="similarity">
    <text evidence="2">Belongs to the binding-protein-dependent transport system permease family. FecCD subfamily.</text>
</comment>
<dbReference type="SUPFAM" id="SSF81345">
    <property type="entry name" value="ABC transporter involved in vitamin B12 uptake, BtuC"/>
    <property type="match status" value="1"/>
</dbReference>
<evidence type="ECO:0000313" key="10">
    <source>
        <dbReference type="Proteomes" id="UP000516957"/>
    </source>
</evidence>
<comment type="caution">
    <text evidence="9">The sequence shown here is derived from an EMBL/GenBank/DDBJ whole genome shotgun (WGS) entry which is preliminary data.</text>
</comment>
<evidence type="ECO:0000256" key="2">
    <source>
        <dbReference type="ARBA" id="ARBA00007935"/>
    </source>
</evidence>
<keyword evidence="10" id="KW-1185">Reference proteome</keyword>
<evidence type="ECO:0000256" key="3">
    <source>
        <dbReference type="ARBA" id="ARBA00022448"/>
    </source>
</evidence>
<dbReference type="AlphaFoldDB" id="A0A7Y9F0H8"/>
<feature type="transmembrane region" description="Helical" evidence="8">
    <location>
        <begin position="243"/>
        <end position="275"/>
    </location>
</feature>
<evidence type="ECO:0000256" key="5">
    <source>
        <dbReference type="ARBA" id="ARBA00022692"/>
    </source>
</evidence>
<keyword evidence="7 8" id="KW-0472">Membrane</keyword>
<dbReference type="InterPro" id="IPR037294">
    <property type="entry name" value="ABC_BtuC-like"/>
</dbReference>
<keyword evidence="4" id="KW-1003">Cell membrane</keyword>
<feature type="transmembrane region" description="Helical" evidence="8">
    <location>
        <begin position="124"/>
        <end position="146"/>
    </location>
</feature>
<dbReference type="GO" id="GO:0022857">
    <property type="term" value="F:transmembrane transporter activity"/>
    <property type="evidence" value="ECO:0007669"/>
    <property type="project" value="InterPro"/>
</dbReference>
<feature type="transmembrane region" description="Helical" evidence="8">
    <location>
        <begin position="199"/>
        <end position="218"/>
    </location>
</feature>
<gene>
    <name evidence="9" type="ORF">BKA08_001597</name>
</gene>
<dbReference type="GO" id="GO:0005886">
    <property type="term" value="C:plasma membrane"/>
    <property type="evidence" value="ECO:0007669"/>
    <property type="project" value="UniProtKB-SubCell"/>
</dbReference>
<dbReference type="Proteomes" id="UP000516957">
    <property type="component" value="Unassembled WGS sequence"/>
</dbReference>
<evidence type="ECO:0000256" key="4">
    <source>
        <dbReference type="ARBA" id="ARBA00022475"/>
    </source>
</evidence>
<dbReference type="Pfam" id="PF01032">
    <property type="entry name" value="FecCD"/>
    <property type="match status" value="1"/>
</dbReference>
<protein>
    <submittedName>
        <fullName evidence="9">Iron complex transport system permease protein</fullName>
    </submittedName>
</protein>
<dbReference type="InterPro" id="IPR000522">
    <property type="entry name" value="ABC_transptr_permease_BtuC"/>
</dbReference>
<reference evidence="9 10" key="1">
    <citation type="submission" date="2020-07" db="EMBL/GenBank/DDBJ databases">
        <title>Sequencing the genomes of 1000 actinobacteria strains.</title>
        <authorList>
            <person name="Klenk H.-P."/>
        </authorList>
    </citation>
    <scope>NUCLEOTIDE SEQUENCE [LARGE SCALE GENOMIC DNA]</scope>
    <source>
        <strain evidence="9 10">DSM 18965</strain>
    </source>
</reference>
<evidence type="ECO:0000256" key="7">
    <source>
        <dbReference type="ARBA" id="ARBA00023136"/>
    </source>
</evidence>